<feature type="compositionally biased region" description="Pro residues" evidence="5">
    <location>
        <begin position="549"/>
        <end position="570"/>
    </location>
</feature>
<comment type="subcellular location">
    <subcellularLocation>
        <location evidence="1">Membrane</location>
    </subcellularLocation>
</comment>
<evidence type="ECO:0000256" key="2">
    <source>
        <dbReference type="ARBA" id="ARBA00022729"/>
    </source>
</evidence>
<feature type="domain" description="MANSC" evidence="8">
    <location>
        <begin position="1155"/>
        <end position="1236"/>
    </location>
</feature>
<feature type="chain" id="PRO_5041980999" description="MANSC domain-containing protein" evidence="7">
    <location>
        <begin position="25"/>
        <end position="1638"/>
    </location>
</feature>
<evidence type="ECO:0000256" key="5">
    <source>
        <dbReference type="SAM" id="MobiDB-lite"/>
    </source>
</evidence>
<dbReference type="InterPro" id="IPR013980">
    <property type="entry name" value="MANSC_dom"/>
</dbReference>
<dbReference type="InterPro" id="IPR029865">
    <property type="entry name" value="KIAA0319-like"/>
</dbReference>
<feature type="compositionally biased region" description="Polar residues" evidence="5">
    <location>
        <begin position="623"/>
        <end position="639"/>
    </location>
</feature>
<feature type="region of interest" description="Disordered" evidence="5">
    <location>
        <begin position="779"/>
        <end position="799"/>
    </location>
</feature>
<keyword evidence="2 7" id="KW-0732">Signal</keyword>
<feature type="compositionally biased region" description="Basic and acidic residues" evidence="5">
    <location>
        <begin position="684"/>
        <end position="693"/>
    </location>
</feature>
<keyword evidence="10" id="KW-1185">Reference proteome</keyword>
<gene>
    <name evidence="9" type="ORF">P5673_031621</name>
</gene>
<dbReference type="PANTHER" id="PTHR46182">
    <property type="entry name" value="FI19480P1"/>
    <property type="match status" value="1"/>
</dbReference>
<feature type="domain" description="MANSC" evidence="8">
    <location>
        <begin position="1372"/>
        <end position="1447"/>
    </location>
</feature>
<evidence type="ECO:0000256" key="1">
    <source>
        <dbReference type="ARBA" id="ARBA00004370"/>
    </source>
</evidence>
<comment type="caution">
    <text evidence="9">The sequence shown here is derived from an EMBL/GenBank/DDBJ whole genome shotgun (WGS) entry which is preliminary data.</text>
</comment>
<evidence type="ECO:0000256" key="6">
    <source>
        <dbReference type="SAM" id="Phobius"/>
    </source>
</evidence>
<proteinExistence type="predicted"/>
<accession>A0AAD9PSE7</accession>
<evidence type="ECO:0000256" key="3">
    <source>
        <dbReference type="ARBA" id="ARBA00023136"/>
    </source>
</evidence>
<keyword evidence="6" id="KW-1133">Transmembrane helix</keyword>
<feature type="compositionally biased region" description="Polar residues" evidence="5">
    <location>
        <begin position="603"/>
        <end position="614"/>
    </location>
</feature>
<evidence type="ECO:0000313" key="9">
    <source>
        <dbReference type="EMBL" id="KAK2548219.1"/>
    </source>
</evidence>
<name>A0AAD9PSE7_ACRCE</name>
<reference evidence="9" key="2">
    <citation type="journal article" date="2023" name="Science">
        <title>Genomic signatures of disease resistance in endangered staghorn corals.</title>
        <authorList>
            <person name="Vollmer S.V."/>
            <person name="Selwyn J.D."/>
            <person name="Despard B.A."/>
            <person name="Roesel C.L."/>
        </authorList>
    </citation>
    <scope>NUCLEOTIDE SEQUENCE</scope>
    <source>
        <strain evidence="9">K2</strain>
    </source>
</reference>
<feature type="compositionally biased region" description="Low complexity" evidence="5">
    <location>
        <begin position="531"/>
        <end position="548"/>
    </location>
</feature>
<keyword evidence="3 6" id="KW-0472">Membrane</keyword>
<evidence type="ECO:0000256" key="4">
    <source>
        <dbReference type="ARBA" id="ARBA00023180"/>
    </source>
</evidence>
<reference evidence="9" key="1">
    <citation type="journal article" date="2023" name="G3 (Bethesda)">
        <title>Whole genome assembly and annotation of the endangered Caribbean coral Acropora cervicornis.</title>
        <authorList>
            <person name="Selwyn J.D."/>
            <person name="Vollmer S.V."/>
        </authorList>
    </citation>
    <scope>NUCLEOTIDE SEQUENCE</scope>
    <source>
        <strain evidence="9">K2</strain>
    </source>
</reference>
<feature type="region of interest" description="Disordered" evidence="5">
    <location>
        <begin position="658"/>
        <end position="693"/>
    </location>
</feature>
<sequence length="1638" mass="179735">MKKQRDRFVRVLVVCLCVIFKVTSSDYLENCKKTLVEENVTLKGGIGAGTFRILGKVMSMESCIELCCKTSTCDVAFLSASKCYGVECVSDEECKSTATDTSDVRVLIAHVRTGHKKDNTSLAFITPNFTSNVKPHPNGFLGPNRAGPPAENTPKGLIAPGQKSGNVNPTLAGECRAGKVFKEVTLKGGINAGTYKDVGSVQSMEECSNKCCEFAACDLAFMLSSRCYLVGCSEGKNCQIQKAKPSPYHPSVTYIERWNKEGVKHTVFLADSPDTKFSCPEIKTLTKVTLKGGLKAGDFTDTGKVGSIKECYATCCQQSSCNLAFMLGQNCFSVKCYNKDLCSTIPAQPSIFNPQIAYVWERKELKSDASRNKILKPQVVCPAGKVLESVTLVGGIQSGYFRDHGKVKDMLKCRRICCEMPHCNLAFMLSSNCFSVACKSAEACKTQSANPSRYNPKISYVREYGSNELIGAPKPKESEVKETIPGLSQTPFTQVGLPQMPHAPEQTTQTLGQKPEIPGLSTPLDDATKSTQFQQTQQQGLASLLPGQPQQPSPLNPLQPPASPFSPSPQMPGQQPDLSLPGIPLNNGPVMQMPNIPAPEPQETIQQGLNQLAGEQSEVKKTQIPQAQDDQSLKNQIQSATAGQAMKMNIVNGKLELTPVEGSNSSKGNSAAASESPASSESNPKSDKSHKQDCAKAKVLNNVTLKGGKKAGTFNNHGDVVRMDDCQRICCEDKKCNVAFMLGKTCYSVTCKTKDLCDHTKAPPTDYNPQLAYVRKMETPAEKETNEAPSIPPDPKDLKCKHSNITNNKDLPGGIHKNNFTEVKEAKNMASCMNKCCDNKDCDLAYMVQKKCYAVSCTKKEYCIPMTVKASKKSPLMSAMIMKVQSKVETDLSAVATPPEDSTEFASNSGTCSDSRISTDIKLRPGVFSSNFTNLGEANDIHRCISRCCIRPSCDIAYLLNNKCFAVQCLDGVMCQTNAEPAASGANVQLAYMNRGGNAPKERDWMIIYIVVASLAFVAGISGVIWAVCICTKKQKMRKQRRLIDDEEDDEMLPKRPIESCLQSPIKQNVTLREGINAGSFKKLAQYVAMQLCIRLCCEEKGCDVALMSGKNCYGVQCFSEELCTAVPARKAPSSLMISHVTITGEAENFRRSHPVPQNLKCTETVAEEGVTLKGGMAAGNFTDVGTVESLDSCTRLCCVSERCDLAMLIKGRCFLVKCFSKELCKTIKTETKNYRPSITFVQRWVTNVTEDSAITLSNLPTANSKLMCKNSDIHYNSTLREGIKAGNFTDLGKISEMSTCIRMCCGRKDCDVALMLEANCYAVNCYNEKSCQAVLARKSGLLTNLSPRLSYITARDEEVLPQKISIGNGISCRPSVISYDVTLRGGLSAGQYTPIGHVDGMEACVNLCCKRNTCDIALMLRDSCYSITCASEELCEEVPAPSSNFYPRLSYVRRDIEGHGKKGYQQTKPESPGHNIDNADDLDTKEEGYCTNSEVMGNVTLRGGITTGRFQDRGKVPNMRACVEICCISKTCDVAFMLKNYCFSVTCLNERLCEAVKARSSIYSPRLVYIYARTKSEVTDTPVNTPQRKRLKRRTTPEEFIKNSTTNIKRSEGKDRFKCRMHRKLKRRSKYKRFAKK</sequence>
<dbReference type="SMART" id="SM00765">
    <property type="entry name" value="MANEC"/>
    <property type="match status" value="8"/>
</dbReference>
<feature type="region of interest" description="Disordered" evidence="5">
    <location>
        <begin position="470"/>
        <end position="639"/>
    </location>
</feature>
<evidence type="ECO:0000313" key="10">
    <source>
        <dbReference type="Proteomes" id="UP001249851"/>
    </source>
</evidence>
<feature type="transmembrane region" description="Helical" evidence="6">
    <location>
        <begin position="1005"/>
        <end position="1032"/>
    </location>
</feature>
<organism evidence="9 10">
    <name type="scientific">Acropora cervicornis</name>
    <name type="common">Staghorn coral</name>
    <dbReference type="NCBI Taxonomy" id="6130"/>
    <lineage>
        <taxon>Eukaryota</taxon>
        <taxon>Metazoa</taxon>
        <taxon>Cnidaria</taxon>
        <taxon>Anthozoa</taxon>
        <taxon>Hexacorallia</taxon>
        <taxon>Scleractinia</taxon>
        <taxon>Astrocoeniina</taxon>
        <taxon>Acroporidae</taxon>
        <taxon>Acropora</taxon>
    </lineage>
</organism>
<dbReference type="PROSITE" id="PS50986">
    <property type="entry name" value="MANSC"/>
    <property type="match status" value="2"/>
</dbReference>
<dbReference type="PANTHER" id="PTHR46182:SF2">
    <property type="entry name" value="FI19480P1"/>
    <property type="match status" value="1"/>
</dbReference>
<feature type="compositionally biased region" description="Low complexity" evidence="5">
    <location>
        <begin position="661"/>
        <end position="683"/>
    </location>
</feature>
<keyword evidence="6" id="KW-0812">Transmembrane</keyword>
<keyword evidence="4" id="KW-0325">Glycoprotein</keyword>
<dbReference type="GO" id="GO:0031410">
    <property type="term" value="C:cytoplasmic vesicle"/>
    <property type="evidence" value="ECO:0007669"/>
    <property type="project" value="TreeGrafter"/>
</dbReference>
<dbReference type="InterPro" id="IPR011106">
    <property type="entry name" value="MANSC_N"/>
</dbReference>
<dbReference type="EMBL" id="JARQWQ010000152">
    <property type="protein sequence ID" value="KAK2548219.1"/>
    <property type="molecule type" value="Genomic_DNA"/>
</dbReference>
<protein>
    <recommendedName>
        <fullName evidence="8">MANSC domain-containing protein</fullName>
    </recommendedName>
</protein>
<evidence type="ECO:0000259" key="8">
    <source>
        <dbReference type="PROSITE" id="PS50986"/>
    </source>
</evidence>
<evidence type="ECO:0000256" key="7">
    <source>
        <dbReference type="SAM" id="SignalP"/>
    </source>
</evidence>
<dbReference type="GO" id="GO:0016020">
    <property type="term" value="C:membrane"/>
    <property type="evidence" value="ECO:0007669"/>
    <property type="project" value="UniProtKB-SubCell"/>
</dbReference>
<dbReference type="Pfam" id="PF23597">
    <property type="entry name" value="KIAA0319_N"/>
    <property type="match status" value="12"/>
</dbReference>
<feature type="signal peptide" evidence="7">
    <location>
        <begin position="1"/>
        <end position="24"/>
    </location>
</feature>
<dbReference type="Proteomes" id="UP001249851">
    <property type="component" value="Unassembled WGS sequence"/>
</dbReference>
<dbReference type="GO" id="GO:0001764">
    <property type="term" value="P:neuron migration"/>
    <property type="evidence" value="ECO:0007669"/>
    <property type="project" value="TreeGrafter"/>
</dbReference>